<keyword evidence="4 7" id="KW-0808">Transferase</keyword>
<feature type="domain" description="UmuC" evidence="6">
    <location>
        <begin position="1"/>
        <end position="180"/>
    </location>
</feature>
<dbReference type="InterPro" id="IPR043128">
    <property type="entry name" value="Rev_trsase/Diguanyl_cyclase"/>
</dbReference>
<dbReference type="InterPro" id="IPR001126">
    <property type="entry name" value="UmuC"/>
</dbReference>
<keyword evidence="4" id="KW-0227">DNA damage</keyword>
<keyword evidence="2 4" id="KW-0515">Mutator protein</keyword>
<dbReference type="PANTHER" id="PTHR11076">
    <property type="entry name" value="DNA REPAIR POLYMERASE UMUC / TRANSFERASE FAMILY MEMBER"/>
    <property type="match status" value="1"/>
</dbReference>
<comment type="cofactor">
    <cofactor evidence="4">
        <name>Mg(2+)</name>
        <dbReference type="ChEBI" id="CHEBI:18420"/>
    </cofactor>
    <text evidence="4">Binds 2 magnesium ions per subunit.</text>
</comment>
<dbReference type="SUPFAM" id="SSF100879">
    <property type="entry name" value="Lesion bypass DNA polymerase (Y-family), little finger domain"/>
    <property type="match status" value="1"/>
</dbReference>
<dbReference type="Proteomes" id="UP001180616">
    <property type="component" value="Chromosome"/>
</dbReference>
<feature type="compositionally biased region" description="Basic and acidic residues" evidence="5">
    <location>
        <begin position="221"/>
        <end position="239"/>
    </location>
</feature>
<keyword evidence="4" id="KW-0238">DNA-binding</keyword>
<name>A0ABY9R7A5_9BACT</name>
<protein>
    <recommendedName>
        <fullName evidence="4">DNA polymerase IV</fullName>
        <shortName evidence="4">Pol IV</shortName>
        <ecNumber evidence="4">2.7.7.7</ecNumber>
    </recommendedName>
</protein>
<dbReference type="PROSITE" id="PS50173">
    <property type="entry name" value="UMUC"/>
    <property type="match status" value="1"/>
</dbReference>
<dbReference type="NCBIfam" id="NF002677">
    <property type="entry name" value="PRK02406.1"/>
    <property type="match status" value="1"/>
</dbReference>
<dbReference type="InterPro" id="IPR050116">
    <property type="entry name" value="DNA_polymerase-Y"/>
</dbReference>
<dbReference type="Pfam" id="PF11799">
    <property type="entry name" value="IMS_C"/>
    <property type="match status" value="1"/>
</dbReference>
<keyword evidence="4" id="KW-0235">DNA replication</keyword>
<dbReference type="InterPro" id="IPR036775">
    <property type="entry name" value="DNA_pol_Y-fam_lit_finger_sf"/>
</dbReference>
<feature type="binding site" evidence="4">
    <location>
        <position position="4"/>
    </location>
    <ligand>
        <name>Mg(2+)</name>
        <dbReference type="ChEBI" id="CHEBI:18420"/>
    </ligand>
</feature>
<dbReference type="EMBL" id="CP133659">
    <property type="protein sequence ID" value="WMW67324.1"/>
    <property type="molecule type" value="Genomic_DNA"/>
</dbReference>
<evidence type="ECO:0000256" key="4">
    <source>
        <dbReference type="HAMAP-Rule" id="MF_01113"/>
    </source>
</evidence>
<keyword evidence="4" id="KW-0963">Cytoplasm</keyword>
<comment type="function">
    <text evidence="4">Poorly processive, error-prone DNA polymerase involved in untargeted mutagenesis. Copies undamaged DNA at stalled replication forks, which arise in vivo from mismatched or misaligned primer ends. These misaligned primers can be extended by PolIV. Exhibits no 3'-5' exonuclease (proofreading) activity. May be involved in translesional synthesis, in conjunction with the beta clamp from PolIII.</text>
</comment>
<comment type="subunit">
    <text evidence="4">Monomer.</text>
</comment>
<evidence type="ECO:0000259" key="6">
    <source>
        <dbReference type="PROSITE" id="PS50173"/>
    </source>
</evidence>
<feature type="binding site" evidence="4">
    <location>
        <position position="97"/>
    </location>
    <ligand>
        <name>Mg(2+)</name>
        <dbReference type="ChEBI" id="CHEBI:18420"/>
    </ligand>
</feature>
<keyword evidence="3 4" id="KW-0239">DNA-directed DNA polymerase</keyword>
<gene>
    <name evidence="4 7" type="primary">dinB</name>
    <name evidence="7" type="ORF">KPS_002684</name>
</gene>
<dbReference type="Pfam" id="PF00817">
    <property type="entry name" value="IMS"/>
    <property type="match status" value="1"/>
</dbReference>
<keyword evidence="4 7" id="KW-0548">Nucleotidyltransferase</keyword>
<dbReference type="Pfam" id="PF11798">
    <property type="entry name" value="IMS_HHH"/>
    <property type="match status" value="1"/>
</dbReference>
<keyword evidence="4" id="KW-0460">Magnesium</keyword>
<proteinExistence type="inferred from homology"/>
<dbReference type="SUPFAM" id="SSF56672">
    <property type="entry name" value="DNA/RNA polymerases"/>
    <property type="match status" value="1"/>
</dbReference>
<dbReference type="HAMAP" id="MF_01113">
    <property type="entry name" value="DNApol_IV"/>
    <property type="match status" value="1"/>
</dbReference>
<dbReference type="CDD" id="cd03586">
    <property type="entry name" value="PolY_Pol_IV_kappa"/>
    <property type="match status" value="1"/>
</dbReference>
<evidence type="ECO:0000313" key="7">
    <source>
        <dbReference type="EMBL" id="WMW67324.1"/>
    </source>
</evidence>
<evidence type="ECO:0000256" key="5">
    <source>
        <dbReference type="SAM" id="MobiDB-lite"/>
    </source>
</evidence>
<feature type="active site" evidence="4">
    <location>
        <position position="98"/>
    </location>
</feature>
<keyword evidence="4" id="KW-0479">Metal-binding</keyword>
<evidence type="ECO:0000256" key="1">
    <source>
        <dbReference type="ARBA" id="ARBA00010945"/>
    </source>
</evidence>
<dbReference type="RefSeq" id="WP_309543114.1">
    <property type="nucleotide sequence ID" value="NZ_CP133659.1"/>
</dbReference>
<feature type="region of interest" description="Disordered" evidence="5">
    <location>
        <begin position="221"/>
        <end position="245"/>
    </location>
</feature>
<dbReference type="InterPro" id="IPR022880">
    <property type="entry name" value="DNApol_IV"/>
</dbReference>
<reference evidence="7" key="1">
    <citation type="submission" date="2023-09" db="EMBL/GenBank/DDBJ databases">
        <authorList>
            <consortium name="CW5 consortium"/>
            <person name="Lu C.-W."/>
        </authorList>
    </citation>
    <scope>NUCLEOTIDE SEQUENCE</scope>
    <source>
        <strain evidence="7">KPS</strain>
    </source>
</reference>
<dbReference type="InterPro" id="IPR043502">
    <property type="entry name" value="DNA/RNA_pol_sf"/>
</dbReference>
<evidence type="ECO:0000256" key="2">
    <source>
        <dbReference type="ARBA" id="ARBA00022457"/>
    </source>
</evidence>
<evidence type="ECO:0000256" key="3">
    <source>
        <dbReference type="ARBA" id="ARBA00022932"/>
    </source>
</evidence>
<feature type="compositionally biased region" description="Gly residues" evidence="5">
    <location>
        <begin position="357"/>
        <end position="375"/>
    </location>
</feature>
<dbReference type="InterPro" id="IPR017961">
    <property type="entry name" value="DNA_pol_Y-fam_little_finger"/>
</dbReference>
<evidence type="ECO:0000313" key="8">
    <source>
        <dbReference type="Proteomes" id="UP001180616"/>
    </source>
</evidence>
<keyword evidence="4" id="KW-0234">DNA repair</keyword>
<dbReference type="EC" id="2.7.7.7" evidence="4"/>
<comment type="similarity">
    <text evidence="1 4">Belongs to the DNA polymerase type-Y family.</text>
</comment>
<feature type="site" description="Substrate discrimination" evidence="4">
    <location>
        <position position="9"/>
    </location>
</feature>
<keyword evidence="8" id="KW-1185">Reference proteome</keyword>
<dbReference type="Gene3D" id="1.10.150.20">
    <property type="entry name" value="5' to 3' exonuclease, C-terminal subdomain"/>
    <property type="match status" value="1"/>
</dbReference>
<feature type="compositionally biased region" description="Low complexity" evidence="5">
    <location>
        <begin position="384"/>
        <end position="395"/>
    </location>
</feature>
<comment type="subcellular location">
    <subcellularLocation>
        <location evidence="4">Cytoplasm</location>
    </subcellularLocation>
</comment>
<dbReference type="InterPro" id="IPR024728">
    <property type="entry name" value="PolY_HhH_motif"/>
</dbReference>
<sequence length="395" mass="42752">MHIDMDAFFASVEQMDDPSLRGKPVAVGGSHRGVVSAASYEARRFGVRSALPMSTALRLCPHLIVVPGRMRRYAEISHRIMDALREFSPLVEPASVDEAYLDATGLERLFGPVENMGMAVKARVLDVTGGLTCSVGAAPVKFLAKIASDVNKPNGLFVLYPEDVAEFLRTLPVGRIPGVGKRSLDALEQLGVRFAGDVLRYSREFWERRFGKGGVHLHERASGVDPREVEPYSEPKSESAENTFAEDTADRAVLRRWLLAQAERVGASLRRQRLAGRTITLKVKYADFRSISRSHSLPEPTASTETIFDEACRLLDALTPADKVRLIGVGVSNFGPAHHGPRQLTLPLEIPGRGKDGMGGGRDGPGRGTAGGGGRQGRRGAGRGRCAPRGGIRRA</sequence>
<dbReference type="Gene3D" id="3.40.1170.60">
    <property type="match status" value="1"/>
</dbReference>
<dbReference type="GO" id="GO:0003887">
    <property type="term" value="F:DNA-directed DNA polymerase activity"/>
    <property type="evidence" value="ECO:0007669"/>
    <property type="project" value="UniProtKB-EC"/>
</dbReference>
<organism evidence="7 8">
    <name type="scientific">Nitratidesulfovibrio liaohensis</name>
    <dbReference type="NCBI Taxonomy" id="2604158"/>
    <lineage>
        <taxon>Bacteria</taxon>
        <taxon>Pseudomonadati</taxon>
        <taxon>Thermodesulfobacteriota</taxon>
        <taxon>Desulfovibrionia</taxon>
        <taxon>Desulfovibrionales</taxon>
        <taxon>Desulfovibrionaceae</taxon>
        <taxon>Nitratidesulfovibrio</taxon>
    </lineage>
</organism>
<dbReference type="Gene3D" id="3.30.70.270">
    <property type="match status" value="1"/>
</dbReference>
<accession>A0ABY9R7A5</accession>
<feature type="region of interest" description="Disordered" evidence="5">
    <location>
        <begin position="337"/>
        <end position="395"/>
    </location>
</feature>
<comment type="catalytic activity">
    <reaction evidence="4">
        <text>DNA(n) + a 2'-deoxyribonucleoside 5'-triphosphate = DNA(n+1) + diphosphate</text>
        <dbReference type="Rhea" id="RHEA:22508"/>
        <dbReference type="Rhea" id="RHEA-COMP:17339"/>
        <dbReference type="Rhea" id="RHEA-COMP:17340"/>
        <dbReference type="ChEBI" id="CHEBI:33019"/>
        <dbReference type="ChEBI" id="CHEBI:61560"/>
        <dbReference type="ChEBI" id="CHEBI:173112"/>
        <dbReference type="EC" id="2.7.7.7"/>
    </reaction>
</comment>
<dbReference type="Gene3D" id="3.30.1490.100">
    <property type="entry name" value="DNA polymerase, Y-family, little finger domain"/>
    <property type="match status" value="1"/>
</dbReference>
<dbReference type="PANTHER" id="PTHR11076:SF33">
    <property type="entry name" value="DNA POLYMERASE KAPPA"/>
    <property type="match status" value="1"/>
</dbReference>